<organism evidence="1 2">
    <name type="scientific">Stylosanthes scabra</name>
    <dbReference type="NCBI Taxonomy" id="79078"/>
    <lineage>
        <taxon>Eukaryota</taxon>
        <taxon>Viridiplantae</taxon>
        <taxon>Streptophyta</taxon>
        <taxon>Embryophyta</taxon>
        <taxon>Tracheophyta</taxon>
        <taxon>Spermatophyta</taxon>
        <taxon>Magnoliopsida</taxon>
        <taxon>eudicotyledons</taxon>
        <taxon>Gunneridae</taxon>
        <taxon>Pentapetalae</taxon>
        <taxon>rosids</taxon>
        <taxon>fabids</taxon>
        <taxon>Fabales</taxon>
        <taxon>Fabaceae</taxon>
        <taxon>Papilionoideae</taxon>
        <taxon>50 kb inversion clade</taxon>
        <taxon>dalbergioids sensu lato</taxon>
        <taxon>Dalbergieae</taxon>
        <taxon>Pterocarpus clade</taxon>
        <taxon>Stylosanthes</taxon>
    </lineage>
</organism>
<evidence type="ECO:0000313" key="1">
    <source>
        <dbReference type="EMBL" id="MED6135818.1"/>
    </source>
</evidence>
<dbReference type="EMBL" id="JASCZI010060758">
    <property type="protein sequence ID" value="MED6135818.1"/>
    <property type="molecule type" value="Genomic_DNA"/>
</dbReference>
<reference evidence="1 2" key="1">
    <citation type="journal article" date="2023" name="Plants (Basel)">
        <title>Bridging the Gap: Combining Genomics and Transcriptomics Approaches to Understand Stylosanthes scabra, an Orphan Legume from the Brazilian Caatinga.</title>
        <authorList>
            <person name="Ferreira-Neto J.R.C."/>
            <person name="da Silva M.D."/>
            <person name="Binneck E."/>
            <person name="de Melo N.F."/>
            <person name="da Silva R.H."/>
            <person name="de Melo A.L.T.M."/>
            <person name="Pandolfi V."/>
            <person name="Bustamante F.O."/>
            <person name="Brasileiro-Vidal A.C."/>
            <person name="Benko-Iseppon A.M."/>
        </authorList>
    </citation>
    <scope>NUCLEOTIDE SEQUENCE [LARGE SCALE GENOMIC DNA]</scope>
    <source>
        <tissue evidence="1">Leaves</tissue>
    </source>
</reference>
<evidence type="ECO:0000313" key="2">
    <source>
        <dbReference type="Proteomes" id="UP001341840"/>
    </source>
</evidence>
<protein>
    <submittedName>
        <fullName evidence="1">Uncharacterized protein</fullName>
    </submittedName>
</protein>
<keyword evidence="2" id="KW-1185">Reference proteome</keyword>
<dbReference type="Proteomes" id="UP001341840">
    <property type="component" value="Unassembled WGS sequence"/>
</dbReference>
<name>A0ABU6SJ41_9FABA</name>
<dbReference type="Gene3D" id="2.40.50.140">
    <property type="entry name" value="Nucleic acid-binding proteins"/>
    <property type="match status" value="1"/>
</dbReference>
<gene>
    <name evidence="1" type="ORF">PIB30_050182</name>
</gene>
<proteinExistence type="predicted"/>
<comment type="caution">
    <text evidence="1">The sequence shown here is derived from an EMBL/GenBank/DDBJ whole genome shotgun (WGS) entry which is preliminary data.</text>
</comment>
<dbReference type="CDD" id="cd04481">
    <property type="entry name" value="RPA1_DBD_B_like"/>
    <property type="match status" value="1"/>
</dbReference>
<sequence length="120" mass="13707">MFIGCWLTIRCALFGEYVDQLNNFLGSSYVEQPVVLVELAKVKFFRGQVGLQNVMHVTRLYFNLDIPKFVEFKKRKDPLWSLDMSGLSLMKVLGGTQLVFVEDLSGLRLVHITVIFASTM</sequence>
<accession>A0ABU6SJ41</accession>
<dbReference type="InterPro" id="IPR012340">
    <property type="entry name" value="NA-bd_OB-fold"/>
</dbReference>
<dbReference type="SUPFAM" id="SSF50249">
    <property type="entry name" value="Nucleic acid-binding proteins"/>
    <property type="match status" value="1"/>
</dbReference>